<evidence type="ECO:0000256" key="7">
    <source>
        <dbReference type="SAM" id="Phobius"/>
    </source>
</evidence>
<dbReference type="Gene3D" id="3.30.70.1350">
    <property type="entry name" value="Cation efflux protein, cytoplasmic domain"/>
    <property type="match status" value="1"/>
</dbReference>
<sequence>MSSSPLSRTPNEAERREERAILIAILLDLSLAVPYTVTALIIGSLSMLSDVLRGSLLLVVAIVSWQTLRELHRGKVASYEYGIGKLERGIGLLVGALLIFAAGFIAYQALTAGGGEPKTGFWAVAAIVMVIYNFIVNVGPIIPLWRATKAGGSMIVQAQLRAHIAKAVASFPVVVCVIIDALSSDPYVARIADSIGGIIGAAFMTLVGAQMVRQALPDLLDRSLAEPVQMKVNRVLAAFFDEYDALLGIRTRSSGNVAHVEITVGFDPARTMAEVSDVLARMEARLKTEIPDVDAVLIARAHREDDAAPAPLAATA</sequence>
<proteinExistence type="inferred from homology"/>
<evidence type="ECO:0000256" key="4">
    <source>
        <dbReference type="ARBA" id="ARBA00022692"/>
    </source>
</evidence>
<feature type="transmembrane region" description="Helical" evidence="7">
    <location>
        <begin position="51"/>
        <end position="68"/>
    </location>
</feature>
<reference evidence="10 11" key="3">
    <citation type="journal article" date="2008" name="BMC Genomics">
        <title>The genome of the versatile nitrogen fixer Azorhizobium caulinodans ORS571.</title>
        <authorList>
            <person name="Lee KB."/>
            <person name="Backer P.D."/>
            <person name="Aono T."/>
            <person name="Liu CT."/>
            <person name="Suzuki S."/>
            <person name="Suzuki T."/>
            <person name="Kaneko T."/>
            <person name="Yamada M."/>
            <person name="Tabata S."/>
            <person name="Kupfer D.M."/>
            <person name="Najar F.Z."/>
            <person name="Wiley G.B."/>
            <person name="Roe B."/>
            <person name="Binnewies T.T."/>
            <person name="Ussery D.W."/>
            <person name="D'Haeze W."/>
            <person name="Herder J.D."/>
            <person name="Gevers D."/>
            <person name="Vereecke D."/>
            <person name="Holsters M."/>
            <person name="Oyaizu H."/>
        </authorList>
    </citation>
    <scope>NUCLEOTIDE SEQUENCE [LARGE SCALE GENOMIC DNA]</scope>
    <source>
        <strain evidence="11">ATCC 43989 / DSM 5975 / JCM 20966 / LMG 6465 / NBRC 14845 / NCIMB 13405 / ORS 571</strain>
    </source>
</reference>
<reference evidence="11" key="2">
    <citation type="submission" date="2007-04" db="EMBL/GenBank/DDBJ databases">
        <title>Complete genome sequence of the nitrogen-fixing bacterium Azorhizobium caulinodans ORS571.</title>
        <authorList>
            <person name="Lee K.B."/>
            <person name="Backer P.D."/>
            <person name="Aono T."/>
            <person name="Liu C.T."/>
            <person name="Suzuki S."/>
            <person name="Suzuki T."/>
            <person name="Kaneko T."/>
            <person name="Yamada M."/>
            <person name="Tabata S."/>
            <person name="Kupfer D.M."/>
            <person name="Najar F.Z."/>
            <person name="Wiley G.B."/>
            <person name="Roe B."/>
            <person name="Binnewies T."/>
            <person name="Ussery D."/>
            <person name="Vereecke D."/>
            <person name="Gevers D."/>
            <person name="Holsters M."/>
            <person name="Oyaizu H."/>
        </authorList>
    </citation>
    <scope>NUCLEOTIDE SEQUENCE [LARGE SCALE GENOMIC DNA]</scope>
    <source>
        <strain evidence="11">ATCC 43989 / DSM 5975 / JCM 20966 / LMG 6465 / NBRC 14845 / NCIMB 13405 / ORS 571</strain>
    </source>
</reference>
<reference evidence="10 11" key="6">
    <citation type="journal article" date="2011" name="Appl. Environ. Microbiol.">
        <title>Involvement of the azorhizobial chromosome partition gene (parA) in the onset of bacteroid differentiation during Sesbania rostrata stem nodule development.</title>
        <authorList>
            <person name="Liu CT."/>
            <person name="Lee KB."/>
            <person name="Wang YS."/>
            <person name="Peng MH."/>
            <person name="Lee KT."/>
            <person name="Suzuki S."/>
            <person name="Suzuki T."/>
            <person name="Oyaizu H."/>
        </authorList>
    </citation>
    <scope>NUCLEOTIDE SEQUENCE [LARGE SCALE GENOMIC DNA]</scope>
    <source>
        <strain evidence="11">ATCC 43989 / DSM 5975 / JCM 20966 / LMG 6465 / NBRC 14845 / NCIMB 13405 / ORS 571</strain>
    </source>
</reference>
<evidence type="ECO:0000256" key="5">
    <source>
        <dbReference type="ARBA" id="ARBA00022989"/>
    </source>
</evidence>
<feature type="transmembrane region" description="Helical" evidence="7">
    <location>
        <begin position="163"/>
        <end position="182"/>
    </location>
</feature>
<dbReference type="Pfam" id="PF01545">
    <property type="entry name" value="Cation_efflux"/>
    <property type="match status" value="1"/>
</dbReference>
<comment type="subcellular location">
    <subcellularLocation>
        <location evidence="1">Membrane</location>
        <topology evidence="1">Multi-pass membrane protein</topology>
    </subcellularLocation>
</comment>
<dbReference type="Proteomes" id="UP000000270">
    <property type="component" value="Chromosome"/>
</dbReference>
<dbReference type="GO" id="GO:0008324">
    <property type="term" value="F:monoatomic cation transmembrane transporter activity"/>
    <property type="evidence" value="ECO:0007669"/>
    <property type="project" value="InterPro"/>
</dbReference>
<dbReference type="KEGG" id="azc:AZC_2899"/>
<organism evidence="10 11">
    <name type="scientific">Azorhizobium caulinodans (strain ATCC 43989 / DSM 5975 / JCM 20966 / LMG 6465 / NBRC 14845 / NCIMB 13405 / ORS 571)</name>
    <dbReference type="NCBI Taxonomy" id="438753"/>
    <lineage>
        <taxon>Bacteria</taxon>
        <taxon>Pseudomonadati</taxon>
        <taxon>Pseudomonadota</taxon>
        <taxon>Alphaproteobacteria</taxon>
        <taxon>Hyphomicrobiales</taxon>
        <taxon>Xanthobacteraceae</taxon>
        <taxon>Azorhizobium</taxon>
    </lineage>
</organism>
<dbReference type="SUPFAM" id="SSF161111">
    <property type="entry name" value="Cation efflux protein transmembrane domain-like"/>
    <property type="match status" value="1"/>
</dbReference>
<dbReference type="SUPFAM" id="SSF160240">
    <property type="entry name" value="Cation efflux protein cytoplasmic domain-like"/>
    <property type="match status" value="1"/>
</dbReference>
<dbReference type="RefSeq" id="WP_012171423.1">
    <property type="nucleotide sequence ID" value="NC_009937.1"/>
</dbReference>
<dbReference type="PANTHER" id="PTHR43840:SF15">
    <property type="entry name" value="MITOCHONDRIAL METAL TRANSPORTER 1-RELATED"/>
    <property type="match status" value="1"/>
</dbReference>
<dbReference type="EMBL" id="AP009384">
    <property type="protein sequence ID" value="BAF88897.1"/>
    <property type="molecule type" value="Genomic_DNA"/>
</dbReference>
<reference evidence="10 11" key="4">
    <citation type="journal article" date="2009" name="Appl. Environ. Microbiol.">
        <title>Comparative genome-wide transcriptional profiling of Azorhizobium caulinodans ORS571 grown under free-living and symbiotic conditions.</title>
        <authorList>
            <person name="Tsukada S."/>
            <person name="Aono T."/>
            <person name="Akiba N."/>
            <person name="Lee KB."/>
            <person name="Liu CT."/>
            <person name="Toyazaki H."/>
            <person name="Oyaizu H."/>
        </authorList>
    </citation>
    <scope>NUCLEOTIDE SEQUENCE [LARGE SCALE GENOMIC DNA]</scope>
    <source>
        <strain evidence="11">ATCC 43989 / DSM 5975 / JCM 20966 / LMG 6465 / NBRC 14845 / NCIMB 13405 / ORS 571</strain>
    </source>
</reference>
<dbReference type="InterPro" id="IPR050291">
    <property type="entry name" value="CDF_Transporter"/>
</dbReference>
<evidence type="ECO:0000256" key="1">
    <source>
        <dbReference type="ARBA" id="ARBA00004141"/>
    </source>
</evidence>
<dbReference type="Pfam" id="PF16916">
    <property type="entry name" value="ZT_dimer"/>
    <property type="match status" value="1"/>
</dbReference>
<keyword evidence="11" id="KW-1185">Reference proteome</keyword>
<protein>
    <submittedName>
        <fullName evidence="10">Cation efflux protein</fullName>
    </submittedName>
</protein>
<reference evidence="10 11" key="1">
    <citation type="journal article" date="2007" name="Appl. Environ. Microbiol.">
        <title>Rhizobial factors required for stem nodule maturation and maintenance in Sesbania rostrata-Azorhizobium caulinodans ORS571 symbiosis.</title>
        <authorList>
            <person name="Suzuki S."/>
            <person name="Aono T."/>
            <person name="Lee KB."/>
            <person name="Suzuki T."/>
            <person name="Liu CT."/>
            <person name="Miwa H."/>
            <person name="Wakao S."/>
            <person name="Iki T."/>
            <person name="Oyaizu H."/>
        </authorList>
    </citation>
    <scope>NUCLEOTIDE SEQUENCE [LARGE SCALE GENOMIC DNA]</scope>
    <source>
        <strain evidence="11">ATCC 43989 / DSM 5975 / JCM 20966 / LMG 6465 / NBRC 14845 / NCIMB 13405 / ORS 571</strain>
    </source>
</reference>
<gene>
    <name evidence="10" type="ordered locus">AZC_2899</name>
</gene>
<dbReference type="Gene3D" id="1.20.1510.10">
    <property type="entry name" value="Cation efflux protein transmembrane domain"/>
    <property type="match status" value="1"/>
</dbReference>
<evidence type="ECO:0000259" key="8">
    <source>
        <dbReference type="Pfam" id="PF01545"/>
    </source>
</evidence>
<evidence type="ECO:0000256" key="3">
    <source>
        <dbReference type="ARBA" id="ARBA00022448"/>
    </source>
</evidence>
<keyword evidence="6 7" id="KW-0472">Membrane</keyword>
<evidence type="ECO:0000259" key="9">
    <source>
        <dbReference type="Pfam" id="PF16916"/>
    </source>
</evidence>
<comment type="similarity">
    <text evidence="2">Belongs to the cation diffusion facilitator (CDF) transporter (TC 2.A.4) family.</text>
</comment>
<dbReference type="InterPro" id="IPR058533">
    <property type="entry name" value="Cation_efflux_TM"/>
</dbReference>
<evidence type="ECO:0000313" key="10">
    <source>
        <dbReference type="EMBL" id="BAF88897.1"/>
    </source>
</evidence>
<evidence type="ECO:0000313" key="11">
    <source>
        <dbReference type="Proteomes" id="UP000000270"/>
    </source>
</evidence>
<dbReference type="InterPro" id="IPR027469">
    <property type="entry name" value="Cation_efflux_TMD_sf"/>
</dbReference>
<dbReference type="STRING" id="438753.AZC_2899"/>
<feature type="transmembrane region" description="Helical" evidence="7">
    <location>
        <begin position="21"/>
        <end position="45"/>
    </location>
</feature>
<dbReference type="eggNOG" id="COG0053">
    <property type="taxonomic scope" value="Bacteria"/>
</dbReference>
<dbReference type="PANTHER" id="PTHR43840">
    <property type="entry name" value="MITOCHONDRIAL METAL TRANSPORTER 1-RELATED"/>
    <property type="match status" value="1"/>
</dbReference>
<feature type="domain" description="Cation efflux protein cytoplasmic" evidence="9">
    <location>
        <begin position="230"/>
        <end position="298"/>
    </location>
</feature>
<feature type="transmembrane region" description="Helical" evidence="7">
    <location>
        <begin position="89"/>
        <end position="109"/>
    </location>
</feature>
<feature type="domain" description="Cation efflux protein transmembrane" evidence="8">
    <location>
        <begin position="21"/>
        <end position="220"/>
    </location>
</feature>
<feature type="transmembrane region" description="Helical" evidence="7">
    <location>
        <begin position="194"/>
        <end position="212"/>
    </location>
</feature>
<dbReference type="InterPro" id="IPR036837">
    <property type="entry name" value="Cation_efflux_CTD_sf"/>
</dbReference>
<dbReference type="GO" id="GO:0016020">
    <property type="term" value="C:membrane"/>
    <property type="evidence" value="ECO:0007669"/>
    <property type="project" value="UniProtKB-SubCell"/>
</dbReference>
<reference evidence="10 11" key="5">
    <citation type="journal article" date="2010" name="Appl. Environ. Microbiol.">
        <title>phrR-like gene praR of Azorhizobium caulinodans ORS571 is essential for symbiosis with Sesbania rostrata and is involved in expression of reb genes.</title>
        <authorList>
            <person name="Akiba N."/>
            <person name="Aono T."/>
            <person name="Toyazaki H."/>
            <person name="Sato S."/>
            <person name="Oyaizu H."/>
        </authorList>
    </citation>
    <scope>NUCLEOTIDE SEQUENCE [LARGE SCALE GENOMIC DNA]</scope>
    <source>
        <strain evidence="11">ATCC 43989 / DSM 5975 / JCM 20966 / LMG 6465 / NBRC 14845 / NCIMB 13405 / ORS 571</strain>
    </source>
</reference>
<keyword evidence="3" id="KW-0813">Transport</keyword>
<accession>A8IDA0</accession>
<evidence type="ECO:0000256" key="2">
    <source>
        <dbReference type="ARBA" id="ARBA00008114"/>
    </source>
</evidence>
<evidence type="ECO:0000256" key="6">
    <source>
        <dbReference type="ARBA" id="ARBA00023136"/>
    </source>
</evidence>
<name>A8IDA0_AZOC5</name>
<keyword evidence="5 7" id="KW-1133">Transmembrane helix</keyword>
<keyword evidence="4 7" id="KW-0812">Transmembrane</keyword>
<dbReference type="AlphaFoldDB" id="A8IDA0"/>
<dbReference type="HOGENOM" id="CLU_078537_0_0_5"/>
<dbReference type="InterPro" id="IPR027470">
    <property type="entry name" value="Cation_efflux_CTD"/>
</dbReference>
<feature type="transmembrane region" description="Helical" evidence="7">
    <location>
        <begin position="121"/>
        <end position="142"/>
    </location>
</feature>